<evidence type="ECO:0000313" key="5">
    <source>
        <dbReference type="Proteomes" id="UP000076947"/>
    </source>
</evidence>
<comment type="caution">
    <text evidence="4">The sequence shown here is derived from an EMBL/GenBank/DDBJ whole genome shotgun (WGS) entry which is preliminary data.</text>
</comment>
<organism evidence="4 5">
    <name type="scientific">Corynebacterium stationis</name>
    <dbReference type="NCBI Taxonomy" id="1705"/>
    <lineage>
        <taxon>Bacteria</taxon>
        <taxon>Bacillati</taxon>
        <taxon>Actinomycetota</taxon>
        <taxon>Actinomycetes</taxon>
        <taxon>Mycobacteriales</taxon>
        <taxon>Corynebacteriaceae</taxon>
        <taxon>Corynebacterium</taxon>
    </lineage>
</organism>
<dbReference type="EMBL" id="LSTQ01000008">
    <property type="protein sequence ID" value="OAH30379.1"/>
    <property type="molecule type" value="Genomic_DNA"/>
</dbReference>
<dbReference type="GO" id="GO:0003700">
    <property type="term" value="F:DNA-binding transcription factor activity"/>
    <property type="evidence" value="ECO:0007669"/>
    <property type="project" value="InterPro"/>
</dbReference>
<dbReference type="STRING" id="1705.CA21670_11240"/>
<dbReference type="OrthoDB" id="5345718at2"/>
<protein>
    <submittedName>
        <fullName evidence="4">MerR family transcriptional regulator</fullName>
    </submittedName>
</protein>
<dbReference type="RefSeq" id="WP_006822584.1">
    <property type="nucleotide sequence ID" value="NZ_LSTQ01000008.1"/>
</dbReference>
<dbReference type="SUPFAM" id="SSF46955">
    <property type="entry name" value="Putative DNA-binding domain"/>
    <property type="match status" value="1"/>
</dbReference>
<dbReference type="Pfam" id="PF13411">
    <property type="entry name" value="MerR_1"/>
    <property type="match status" value="1"/>
</dbReference>
<dbReference type="PANTHER" id="PTHR30204">
    <property type="entry name" value="REDOX-CYCLING DRUG-SENSING TRANSCRIPTIONAL ACTIVATOR SOXR"/>
    <property type="match status" value="1"/>
</dbReference>
<dbReference type="CDD" id="cd04766">
    <property type="entry name" value="HTH_HspR"/>
    <property type="match status" value="1"/>
</dbReference>
<evidence type="ECO:0000259" key="3">
    <source>
        <dbReference type="PROSITE" id="PS50937"/>
    </source>
</evidence>
<name>A0A177INC8_9CORY</name>
<sequence length="133" mass="15187">MSEKTLYVISVAAERAGMHAQTLRTYDRLGLVTPERTSGGGRRYSDRDIKLLRKIQELSQEDGVNLAGIKAIIELTEERDRLREERDALAQELHAVRSSQAQSRGQRGGELVHVPRSTSVVMWKPRRRRYSDN</sequence>
<dbReference type="InterPro" id="IPR009061">
    <property type="entry name" value="DNA-bd_dom_put_sf"/>
</dbReference>
<dbReference type="PROSITE" id="PS50937">
    <property type="entry name" value="HTH_MERR_2"/>
    <property type="match status" value="1"/>
</dbReference>
<keyword evidence="1" id="KW-0238">DNA-binding</keyword>
<keyword evidence="5" id="KW-1185">Reference proteome</keyword>
<evidence type="ECO:0000313" key="4">
    <source>
        <dbReference type="EMBL" id="OAH30379.1"/>
    </source>
</evidence>
<evidence type="ECO:0000256" key="2">
    <source>
        <dbReference type="SAM" id="Coils"/>
    </source>
</evidence>
<proteinExistence type="predicted"/>
<accession>A0A177INC8</accession>
<gene>
    <name evidence="4" type="ORF">AYJ05_06450</name>
</gene>
<dbReference type="NCBIfam" id="NF047375">
    <property type="entry name" value="HeatShock_HspR"/>
    <property type="match status" value="1"/>
</dbReference>
<dbReference type="AlphaFoldDB" id="A0A177INC8"/>
<dbReference type="SMART" id="SM00422">
    <property type="entry name" value="HTH_MERR"/>
    <property type="match status" value="1"/>
</dbReference>
<dbReference type="InterPro" id="IPR000551">
    <property type="entry name" value="MerR-type_HTH_dom"/>
</dbReference>
<feature type="domain" description="HTH merR-type" evidence="3">
    <location>
        <begin position="6"/>
        <end position="75"/>
    </location>
</feature>
<dbReference type="Gene3D" id="1.10.1660.10">
    <property type="match status" value="1"/>
</dbReference>
<dbReference type="Proteomes" id="UP000076947">
    <property type="component" value="Unassembled WGS sequence"/>
</dbReference>
<dbReference type="InterPro" id="IPR047057">
    <property type="entry name" value="MerR_fam"/>
</dbReference>
<keyword evidence="2" id="KW-0175">Coiled coil</keyword>
<evidence type="ECO:0000256" key="1">
    <source>
        <dbReference type="ARBA" id="ARBA00023125"/>
    </source>
</evidence>
<feature type="coiled-coil region" evidence="2">
    <location>
        <begin position="72"/>
        <end position="99"/>
    </location>
</feature>
<dbReference type="PANTHER" id="PTHR30204:SF58">
    <property type="entry name" value="HTH-TYPE TRANSCRIPTIONAL REGULATOR YFMP"/>
    <property type="match status" value="1"/>
</dbReference>
<reference evidence="5" key="1">
    <citation type="submission" date="2016-02" db="EMBL/GenBank/DDBJ databases">
        <authorList>
            <person name="Kaur G."/>
            <person name="Nair G.R."/>
            <person name="Mayilraj S."/>
        </authorList>
    </citation>
    <scope>NUCLEOTIDE SEQUENCE [LARGE SCALE GENOMIC DNA]</scope>
    <source>
        <strain evidence="5">GA-15</strain>
    </source>
</reference>
<dbReference type="GeneID" id="82878683"/>
<dbReference type="GO" id="GO:0003677">
    <property type="term" value="F:DNA binding"/>
    <property type="evidence" value="ECO:0007669"/>
    <property type="project" value="UniProtKB-KW"/>
</dbReference>